<organism evidence="1 2">
    <name type="scientific">Caenorhabditis auriculariae</name>
    <dbReference type="NCBI Taxonomy" id="2777116"/>
    <lineage>
        <taxon>Eukaryota</taxon>
        <taxon>Metazoa</taxon>
        <taxon>Ecdysozoa</taxon>
        <taxon>Nematoda</taxon>
        <taxon>Chromadorea</taxon>
        <taxon>Rhabditida</taxon>
        <taxon>Rhabditina</taxon>
        <taxon>Rhabditomorpha</taxon>
        <taxon>Rhabditoidea</taxon>
        <taxon>Rhabditidae</taxon>
        <taxon>Peloderinae</taxon>
        <taxon>Caenorhabditis</taxon>
    </lineage>
</organism>
<dbReference type="Proteomes" id="UP000835052">
    <property type="component" value="Unassembled WGS sequence"/>
</dbReference>
<evidence type="ECO:0000313" key="2">
    <source>
        <dbReference type="Proteomes" id="UP000835052"/>
    </source>
</evidence>
<keyword evidence="2" id="KW-1185">Reference proteome</keyword>
<proteinExistence type="predicted"/>
<gene>
    <name evidence="1" type="ORF">CAUJ_LOCUS10471</name>
</gene>
<reference evidence="1" key="1">
    <citation type="submission" date="2020-10" db="EMBL/GenBank/DDBJ databases">
        <authorList>
            <person name="Kikuchi T."/>
        </authorList>
    </citation>
    <scope>NUCLEOTIDE SEQUENCE</scope>
    <source>
        <strain evidence="1">NKZ352</strain>
    </source>
</reference>
<accession>A0A8S1HHV7</accession>
<dbReference type="EMBL" id="CAJGYM010000045">
    <property type="protein sequence ID" value="CAD6194552.1"/>
    <property type="molecule type" value="Genomic_DNA"/>
</dbReference>
<dbReference type="AlphaFoldDB" id="A0A8S1HHV7"/>
<protein>
    <submittedName>
        <fullName evidence="1">Uncharacterized protein</fullName>
    </submittedName>
</protein>
<comment type="caution">
    <text evidence="1">The sequence shown here is derived from an EMBL/GenBank/DDBJ whole genome shotgun (WGS) entry which is preliminary data.</text>
</comment>
<name>A0A8S1HHV7_9PELO</name>
<evidence type="ECO:0000313" key="1">
    <source>
        <dbReference type="EMBL" id="CAD6194552.1"/>
    </source>
</evidence>
<sequence length="106" mass="12099">MEVIRVLCYRKPLSGVLQLLRVKREPSGGRQLSGHCAKTLICFGAKEREYDGYEEITKIDEPNRRAVWRWANAAEDTRERGPIGQQRRLAADGRNNLFEKSAVINA</sequence>